<keyword evidence="3" id="KW-1185">Reference proteome</keyword>
<dbReference type="OrthoDB" id="5360134at2"/>
<feature type="signal peptide" evidence="1">
    <location>
        <begin position="1"/>
        <end position="18"/>
    </location>
</feature>
<dbReference type="STRING" id="1244531.CIG2463D_0571"/>
<evidence type="ECO:0000256" key="1">
    <source>
        <dbReference type="SAM" id="SignalP"/>
    </source>
</evidence>
<protein>
    <submittedName>
        <fullName evidence="2">Possible lipid asymmetry ABC transporter MlaABCDEF component MlaB</fullName>
    </submittedName>
</protein>
<gene>
    <name evidence="2" type="ORF">CIG1485E_0571</name>
</gene>
<organism evidence="2 3">
    <name type="scientific">Campylobacter iguaniorum</name>
    <dbReference type="NCBI Taxonomy" id="1244531"/>
    <lineage>
        <taxon>Bacteria</taxon>
        <taxon>Pseudomonadati</taxon>
        <taxon>Campylobacterota</taxon>
        <taxon>Epsilonproteobacteria</taxon>
        <taxon>Campylobacterales</taxon>
        <taxon>Campylobacteraceae</taxon>
        <taxon>Campylobacter</taxon>
    </lineage>
</organism>
<dbReference type="EMBL" id="CP009043">
    <property type="protein sequence ID" value="AII14436.1"/>
    <property type="molecule type" value="Genomic_DNA"/>
</dbReference>
<keyword evidence="1" id="KW-0732">Signal</keyword>
<dbReference type="AlphaFoldDB" id="A0A076F8V2"/>
<feature type="chain" id="PRO_5001711609" evidence="1">
    <location>
        <begin position="19"/>
        <end position="185"/>
    </location>
</feature>
<dbReference type="HOGENOM" id="CLU_1412873_0_0_7"/>
<dbReference type="Proteomes" id="UP000028486">
    <property type="component" value="Chromosome"/>
</dbReference>
<evidence type="ECO:0000313" key="3">
    <source>
        <dbReference type="Proteomes" id="UP000028486"/>
    </source>
</evidence>
<dbReference type="RefSeq" id="WP_051870905.1">
    <property type="nucleotide sequence ID" value="NZ_CP009043.1"/>
</dbReference>
<dbReference type="eggNOG" id="ENOG5030HXK">
    <property type="taxonomic scope" value="Bacteria"/>
</dbReference>
<dbReference type="SUPFAM" id="SSF159594">
    <property type="entry name" value="XCC0632-like"/>
    <property type="match status" value="1"/>
</dbReference>
<dbReference type="Gene3D" id="3.40.50.10610">
    <property type="entry name" value="ABC-type transport auxiliary lipoprotein component"/>
    <property type="match status" value="1"/>
</dbReference>
<evidence type="ECO:0000313" key="2">
    <source>
        <dbReference type="EMBL" id="AII14436.1"/>
    </source>
</evidence>
<accession>A0A076F8V2</accession>
<name>A0A076F8V2_9BACT</name>
<reference evidence="3" key="1">
    <citation type="journal article" date="2014" name="Genome Announc.">
        <title>Complete Genome Sequence of Campylobacter iguaniorum Strain 1485ET, Isolated from a Bearded Dragon (Pogona vitticeps).</title>
        <authorList>
            <person name="Gilbert M.J."/>
            <person name="Miller W.G."/>
            <person name="Yee E."/>
            <person name="Kik M."/>
            <person name="Wagenaar J.A."/>
            <person name="Duim B."/>
        </authorList>
    </citation>
    <scope>NUCLEOTIDE SEQUENCE [LARGE SCALE GENOMIC DNA]</scope>
    <source>
        <strain evidence="3">1485E</strain>
    </source>
</reference>
<sequence length="185" mass="21353">MRYLSLLVMAFLMSGCIAKDAPNMRYYELNALLSSQPRCDRSANVEVYVEPIKSLDTFQTRGIIYKQDNQISYLDNSKFIAYPSVMIYKSLISYLDFNCKFKPVLSKNDAKVVLKISLLNLYANKNSANLELFVSVIQNDKTIANKLFRIKKDMIKFSDEDIALAMNQAMNEFFKELHELLKELA</sequence>
<dbReference type="KEGG" id="caj:CIG1485E_0571"/>
<dbReference type="PROSITE" id="PS51257">
    <property type="entry name" value="PROKAR_LIPOPROTEIN"/>
    <property type="match status" value="1"/>
</dbReference>
<proteinExistence type="predicted"/>